<sequence length="77" mass="8654">MGEVAEAAMERERWISCLPTSSPRRNPDDDDDDVGVDDDVDDDDDDDDDVSYHLVYPASLQRLNQLTDTPAKTLITK</sequence>
<proteinExistence type="predicted"/>
<accession>A0AAV4JH14</accession>
<evidence type="ECO:0000313" key="3">
    <source>
        <dbReference type="Proteomes" id="UP000762676"/>
    </source>
</evidence>
<feature type="region of interest" description="Disordered" evidence="1">
    <location>
        <begin position="1"/>
        <end position="51"/>
    </location>
</feature>
<evidence type="ECO:0000256" key="1">
    <source>
        <dbReference type="SAM" id="MobiDB-lite"/>
    </source>
</evidence>
<comment type="caution">
    <text evidence="2">The sequence shown here is derived from an EMBL/GenBank/DDBJ whole genome shotgun (WGS) entry which is preliminary data.</text>
</comment>
<dbReference type="AlphaFoldDB" id="A0AAV4JH14"/>
<keyword evidence="3" id="KW-1185">Reference proteome</keyword>
<dbReference type="Proteomes" id="UP000762676">
    <property type="component" value="Unassembled WGS sequence"/>
</dbReference>
<name>A0AAV4JH14_9GAST</name>
<gene>
    <name evidence="2" type="ORF">ElyMa_003354400</name>
</gene>
<protein>
    <submittedName>
        <fullName evidence="2">Uncharacterized protein</fullName>
    </submittedName>
</protein>
<dbReference type="EMBL" id="BMAT01006915">
    <property type="protein sequence ID" value="GFS22083.1"/>
    <property type="molecule type" value="Genomic_DNA"/>
</dbReference>
<evidence type="ECO:0000313" key="2">
    <source>
        <dbReference type="EMBL" id="GFS22083.1"/>
    </source>
</evidence>
<reference evidence="2 3" key="1">
    <citation type="journal article" date="2021" name="Elife">
        <title>Chloroplast acquisition without the gene transfer in kleptoplastic sea slugs, Plakobranchus ocellatus.</title>
        <authorList>
            <person name="Maeda T."/>
            <person name="Takahashi S."/>
            <person name="Yoshida T."/>
            <person name="Shimamura S."/>
            <person name="Takaki Y."/>
            <person name="Nagai Y."/>
            <person name="Toyoda A."/>
            <person name="Suzuki Y."/>
            <person name="Arimoto A."/>
            <person name="Ishii H."/>
            <person name="Satoh N."/>
            <person name="Nishiyama T."/>
            <person name="Hasebe M."/>
            <person name="Maruyama T."/>
            <person name="Minagawa J."/>
            <person name="Obokata J."/>
            <person name="Shigenobu S."/>
        </authorList>
    </citation>
    <scope>NUCLEOTIDE SEQUENCE [LARGE SCALE GENOMIC DNA]</scope>
</reference>
<feature type="compositionally biased region" description="Acidic residues" evidence="1">
    <location>
        <begin position="28"/>
        <end position="49"/>
    </location>
</feature>
<organism evidence="2 3">
    <name type="scientific">Elysia marginata</name>
    <dbReference type="NCBI Taxonomy" id="1093978"/>
    <lineage>
        <taxon>Eukaryota</taxon>
        <taxon>Metazoa</taxon>
        <taxon>Spiralia</taxon>
        <taxon>Lophotrochozoa</taxon>
        <taxon>Mollusca</taxon>
        <taxon>Gastropoda</taxon>
        <taxon>Heterobranchia</taxon>
        <taxon>Euthyneura</taxon>
        <taxon>Panpulmonata</taxon>
        <taxon>Sacoglossa</taxon>
        <taxon>Placobranchoidea</taxon>
        <taxon>Plakobranchidae</taxon>
        <taxon>Elysia</taxon>
    </lineage>
</organism>